<proteinExistence type="predicted"/>
<dbReference type="GO" id="GO:0005737">
    <property type="term" value="C:cytoplasm"/>
    <property type="evidence" value="ECO:0007669"/>
    <property type="project" value="TreeGrafter"/>
</dbReference>
<protein>
    <submittedName>
        <fullName evidence="2">Serine /threonine protein phosphatase Pph2</fullName>
    </submittedName>
</protein>
<dbReference type="Pfam" id="PF12850">
    <property type="entry name" value="Metallophos_2"/>
    <property type="match status" value="1"/>
</dbReference>
<feature type="domain" description="Calcineurin-like phosphoesterase" evidence="1">
    <location>
        <begin position="5"/>
        <end position="196"/>
    </location>
</feature>
<dbReference type="InterPro" id="IPR011152">
    <property type="entry name" value="Pesterase_MJ0912"/>
</dbReference>
<dbReference type="EMBL" id="CABL01000008">
    <property type="protein sequence ID" value="CBH75367.1"/>
    <property type="molecule type" value="Genomic_DNA"/>
</dbReference>
<dbReference type="PANTHER" id="PTHR42850">
    <property type="entry name" value="METALLOPHOSPHOESTERASE"/>
    <property type="match status" value="1"/>
</dbReference>
<gene>
    <name evidence="2" type="ORF">CARN1_1384</name>
</gene>
<dbReference type="GO" id="GO:0016791">
    <property type="term" value="F:phosphatase activity"/>
    <property type="evidence" value="ECO:0007669"/>
    <property type="project" value="TreeGrafter"/>
</dbReference>
<dbReference type="PANTHER" id="PTHR42850:SF2">
    <property type="entry name" value="BLL5683 PROTEIN"/>
    <property type="match status" value="1"/>
</dbReference>
<dbReference type="InterPro" id="IPR029052">
    <property type="entry name" value="Metallo-depent_PP-like"/>
</dbReference>
<dbReference type="PIRSF" id="PIRSF000883">
    <property type="entry name" value="Pesterase_MJ0912"/>
    <property type="match status" value="1"/>
</dbReference>
<dbReference type="SUPFAM" id="SSF56300">
    <property type="entry name" value="Metallo-dependent phosphatases"/>
    <property type="match status" value="1"/>
</dbReference>
<evidence type="ECO:0000259" key="1">
    <source>
        <dbReference type="Pfam" id="PF12850"/>
    </source>
</evidence>
<dbReference type="InterPro" id="IPR024654">
    <property type="entry name" value="Calcineurin-like_PHP_lpxH"/>
</dbReference>
<organism evidence="2">
    <name type="scientific">mine drainage metagenome</name>
    <dbReference type="NCBI Taxonomy" id="410659"/>
    <lineage>
        <taxon>unclassified sequences</taxon>
        <taxon>metagenomes</taxon>
        <taxon>ecological metagenomes</taxon>
    </lineage>
</organism>
<dbReference type="AlphaFoldDB" id="E6PFY0"/>
<reference evidence="2" key="1">
    <citation type="submission" date="2009-10" db="EMBL/GenBank/DDBJ databases">
        <title>Diversity of trophic interactions inside an arsenic-rich microbial ecosystem.</title>
        <authorList>
            <person name="Bertin P.N."/>
            <person name="Heinrich-Salmeron A."/>
            <person name="Pelletier E."/>
            <person name="Goulhen-Chollet F."/>
            <person name="Arsene-Ploetze F."/>
            <person name="Gallien S."/>
            <person name="Calteau A."/>
            <person name="Vallenet D."/>
            <person name="Casiot C."/>
            <person name="Chane-Woon-Ming B."/>
            <person name="Giloteaux L."/>
            <person name="Barakat M."/>
            <person name="Bonnefoy V."/>
            <person name="Bruneel O."/>
            <person name="Chandler M."/>
            <person name="Cleiss J."/>
            <person name="Duran R."/>
            <person name="Elbaz-Poulichet F."/>
            <person name="Fonknechten N."/>
            <person name="Lauga B."/>
            <person name="Mornico D."/>
            <person name="Ortet P."/>
            <person name="Schaeffer C."/>
            <person name="Siguier P."/>
            <person name="Alexander Thil Smith A."/>
            <person name="Van Dorsselaer A."/>
            <person name="Weissenbach J."/>
            <person name="Medigue C."/>
            <person name="Le Paslier D."/>
        </authorList>
    </citation>
    <scope>NUCLEOTIDE SEQUENCE</scope>
</reference>
<comment type="caution">
    <text evidence="2">The sequence shown here is derived from an EMBL/GenBank/DDBJ whole genome shotgun (WGS) entry which is preliminary data.</text>
</comment>
<dbReference type="Gene3D" id="3.60.21.10">
    <property type="match status" value="1"/>
</dbReference>
<accession>E6PFY0</accession>
<evidence type="ECO:0000313" key="2">
    <source>
        <dbReference type="EMBL" id="CBH75367.1"/>
    </source>
</evidence>
<sequence>MSEGMRVAILSDIHGNLVALDACLADLASQGGADAIVAAGDLCADGPRPRKVLQRLLEIGAQCVRGNTDRYLAMPGEERFEGEEARLAWTRGEIGEKWLTWLRDLPFALRIGEIPDDLLVVHANPANDDEHLWPDADDAILERMIGAEAASAIAFGHLHLPYVRSWRGKLLVNVASAGLPKDGDPRACYALLTLRSGGWQVKHRRVEFDVKRVATQLSECGIPGSMRLIATLRRHRYKRLTSIIP</sequence>
<name>E6PFY0_9ZZZZ</name>
<dbReference type="InterPro" id="IPR050126">
    <property type="entry name" value="Ap4A_hydrolase"/>
</dbReference>